<evidence type="ECO:0000256" key="11">
    <source>
        <dbReference type="ARBA" id="ARBA00038388"/>
    </source>
</evidence>
<evidence type="ECO:0000256" key="13">
    <source>
        <dbReference type="SAM" id="Phobius"/>
    </source>
</evidence>
<comment type="similarity">
    <text evidence="11">Belongs to the ABC transporter superfamily. Macrolide exporter (TC 3.A.1.122) family.</text>
</comment>
<evidence type="ECO:0000313" key="16">
    <source>
        <dbReference type="Proteomes" id="UP000699865"/>
    </source>
</evidence>
<dbReference type="PROSITE" id="PS00211">
    <property type="entry name" value="ABC_TRANSPORTER_1"/>
    <property type="match status" value="1"/>
</dbReference>
<keyword evidence="16" id="KW-1185">Reference proteome</keyword>
<dbReference type="PANTHER" id="PTHR30572">
    <property type="entry name" value="MEMBRANE COMPONENT OF TRANSPORTER-RELATED"/>
    <property type="match status" value="1"/>
</dbReference>
<protein>
    <recommendedName>
        <fullName evidence="12">Pyoverdine export ATP-binding/permease protein PvdT</fullName>
    </recommendedName>
</protein>
<dbReference type="InterPro" id="IPR050250">
    <property type="entry name" value="Macrolide_Exporter_MacB"/>
</dbReference>
<keyword evidence="5 13" id="KW-0812">Transmembrane</keyword>
<dbReference type="Pfam" id="PF02687">
    <property type="entry name" value="FtsX"/>
    <property type="match status" value="1"/>
</dbReference>
<dbReference type="Pfam" id="PF00005">
    <property type="entry name" value="ABC_tran"/>
    <property type="match status" value="1"/>
</dbReference>
<dbReference type="RefSeq" id="WP_217138519.1">
    <property type="nucleotide sequence ID" value="NZ_JAFMOU010000068.1"/>
</dbReference>
<evidence type="ECO:0000256" key="4">
    <source>
        <dbReference type="ARBA" id="ARBA00022519"/>
    </source>
</evidence>
<dbReference type="InterPro" id="IPR025857">
    <property type="entry name" value="MacB_PCD"/>
</dbReference>
<proteinExistence type="inferred from homology"/>
<reference evidence="15 16" key="1">
    <citation type="submission" date="2021-03" db="EMBL/GenBank/DDBJ databases">
        <title>Five novel Rahnella species.</title>
        <authorList>
            <person name="Brady C."/>
            <person name="Asselin J."/>
            <person name="Beer S."/>
            <person name="Bruberg M.B."/>
            <person name="Crampton B."/>
            <person name="Venter S."/>
            <person name="Arnold D."/>
            <person name="Denman S."/>
        </authorList>
    </citation>
    <scope>NUCLEOTIDE SEQUENCE [LARGE SCALE GENOMIC DNA]</scope>
    <source>
        <strain evidence="15 16">L72c</strain>
    </source>
</reference>
<accession>A0ABS6L398</accession>
<dbReference type="Proteomes" id="UP000699865">
    <property type="component" value="Unassembled WGS sequence"/>
</dbReference>
<feature type="domain" description="ABC transporter" evidence="14">
    <location>
        <begin position="8"/>
        <end position="246"/>
    </location>
</feature>
<evidence type="ECO:0000256" key="8">
    <source>
        <dbReference type="ARBA" id="ARBA00022967"/>
    </source>
</evidence>
<evidence type="ECO:0000256" key="6">
    <source>
        <dbReference type="ARBA" id="ARBA00022741"/>
    </source>
</evidence>
<evidence type="ECO:0000256" key="1">
    <source>
        <dbReference type="ARBA" id="ARBA00004429"/>
    </source>
</evidence>
<evidence type="ECO:0000256" key="3">
    <source>
        <dbReference type="ARBA" id="ARBA00022475"/>
    </source>
</evidence>
<dbReference type="PROSITE" id="PS50893">
    <property type="entry name" value="ABC_TRANSPORTER_2"/>
    <property type="match status" value="1"/>
</dbReference>
<gene>
    <name evidence="15" type="ORF">J1786_13705</name>
</gene>
<evidence type="ECO:0000256" key="10">
    <source>
        <dbReference type="ARBA" id="ARBA00023136"/>
    </source>
</evidence>
<dbReference type="EMBL" id="JAFMOU010000068">
    <property type="protein sequence ID" value="MBU9835860.1"/>
    <property type="molecule type" value="Genomic_DNA"/>
</dbReference>
<comment type="subcellular location">
    <subcellularLocation>
        <location evidence="1">Cell inner membrane</location>
        <topology evidence="1">Multi-pass membrane protein</topology>
    </subcellularLocation>
</comment>
<dbReference type="CDD" id="cd03255">
    <property type="entry name" value="ABC_MJ0796_LolCDE_FtsE"/>
    <property type="match status" value="1"/>
</dbReference>
<feature type="transmembrane region" description="Helical" evidence="13">
    <location>
        <begin position="615"/>
        <end position="633"/>
    </location>
</feature>
<organism evidence="15 16">
    <name type="scientific">Rahnella perminowiae</name>
    <dbReference type="NCBI Taxonomy" id="2816244"/>
    <lineage>
        <taxon>Bacteria</taxon>
        <taxon>Pseudomonadati</taxon>
        <taxon>Pseudomonadota</taxon>
        <taxon>Gammaproteobacteria</taxon>
        <taxon>Enterobacterales</taxon>
        <taxon>Yersiniaceae</taxon>
        <taxon>Rahnella</taxon>
    </lineage>
</organism>
<dbReference type="InterPro" id="IPR003439">
    <property type="entry name" value="ABC_transporter-like_ATP-bd"/>
</dbReference>
<evidence type="ECO:0000256" key="7">
    <source>
        <dbReference type="ARBA" id="ARBA00022840"/>
    </source>
</evidence>
<dbReference type="SMART" id="SM00382">
    <property type="entry name" value="AAA"/>
    <property type="match status" value="1"/>
</dbReference>
<keyword evidence="4" id="KW-0997">Cell inner membrane</keyword>
<evidence type="ECO:0000256" key="12">
    <source>
        <dbReference type="ARBA" id="ARBA00041199"/>
    </source>
</evidence>
<dbReference type="InterPro" id="IPR003593">
    <property type="entry name" value="AAA+_ATPase"/>
</dbReference>
<keyword evidence="6" id="KW-0547">Nucleotide-binding</keyword>
<keyword evidence="3" id="KW-1003">Cell membrane</keyword>
<dbReference type="InterPro" id="IPR017871">
    <property type="entry name" value="ABC_transporter-like_CS"/>
</dbReference>
<feature type="transmembrane region" description="Helical" evidence="13">
    <location>
        <begin position="525"/>
        <end position="551"/>
    </location>
</feature>
<dbReference type="GO" id="GO:0005524">
    <property type="term" value="F:ATP binding"/>
    <property type="evidence" value="ECO:0007669"/>
    <property type="project" value="UniProtKB-KW"/>
</dbReference>
<dbReference type="PANTHER" id="PTHR30572:SF14">
    <property type="entry name" value="MACROLIDE EXPORT ATP-BINDING_PERMEASE PROTEIN MACB"/>
    <property type="match status" value="1"/>
</dbReference>
<evidence type="ECO:0000256" key="2">
    <source>
        <dbReference type="ARBA" id="ARBA00022448"/>
    </source>
</evidence>
<dbReference type="InterPro" id="IPR003838">
    <property type="entry name" value="ABC3_permease_C"/>
</dbReference>
<keyword evidence="2" id="KW-0813">Transport</keyword>
<dbReference type="InterPro" id="IPR017911">
    <property type="entry name" value="MacB-like_ATP-bd"/>
</dbReference>
<evidence type="ECO:0000256" key="5">
    <source>
        <dbReference type="ARBA" id="ARBA00022692"/>
    </source>
</evidence>
<evidence type="ECO:0000259" key="14">
    <source>
        <dbReference type="PROSITE" id="PS50893"/>
    </source>
</evidence>
<name>A0ABS6L398_9GAMM</name>
<sequence length="650" mass="70330">MPANDPLISLQNVSRIFRSGEEQVRVLDGVTLSVRQGEMIAIVGPSGSGKSTLMNLLGGLDIPDSGEICIAGIDTTRASHEHLAALRSSHIGFIFQRYHLMPYLTAAENVAVPAQYTAMRENVQRQRAAYLLAHLGLEDRMSHKPSQLSGGQQQRVSIARALMNGASVILADEPTGALDAQSGQEMMAILHGLHQSGHTIILVTHDRDVASQAERIIEISDGKITADLPNRHVQPASGPVVLLPAANTGRSSWRESFHDAVKMAWRALNGHRIRALLSMLGIIIGVASVITSMAVGEGAKQKIIRDISALGTSTLSIHPGLGWDNPRPDFGNALSDEDVRLLSELPYVANISPVFNRIMEAQVEGRQMFINITGVNARYFAVRDLSLEAGRKFNEHDVETREPVLLVDAATANTLFHNDKNPTGKSLYFNNVPFRLVGITASKGLKIAGGGLNAWMAYTALQERLTGSMPVAAIEVQVAKGMSLKEAQRHIEYVLDKAHGRRDFFIETDSMMLETIQKTSDSLTLLIAAIAGISLIVGGVGVMNIMLVSVAERTHEIGIRLAVGARAADIMCQFLIESMVVCLFGCAIGVVVTFVAGTFFSLLTTQFEMVFTPLPILYSCGFSALIGLGFGYFPARFAARMKPTEALARE</sequence>
<dbReference type="Pfam" id="PF12704">
    <property type="entry name" value="MacB_PCD"/>
    <property type="match status" value="1"/>
</dbReference>
<evidence type="ECO:0000256" key="9">
    <source>
        <dbReference type="ARBA" id="ARBA00022989"/>
    </source>
</evidence>
<comment type="caution">
    <text evidence="15">The sequence shown here is derived from an EMBL/GenBank/DDBJ whole genome shotgun (WGS) entry which is preliminary data.</text>
</comment>
<feature type="transmembrane region" description="Helical" evidence="13">
    <location>
        <begin position="580"/>
        <end position="603"/>
    </location>
</feature>
<evidence type="ECO:0000313" key="15">
    <source>
        <dbReference type="EMBL" id="MBU9835860.1"/>
    </source>
</evidence>
<keyword evidence="7 15" id="KW-0067">ATP-binding</keyword>
<keyword evidence="8" id="KW-1278">Translocase</keyword>
<keyword evidence="9 13" id="KW-1133">Transmembrane helix</keyword>
<keyword evidence="10 13" id="KW-0472">Membrane</keyword>